<reference evidence="4 5" key="1">
    <citation type="submission" date="2019-06" db="EMBL/GenBank/DDBJ databases">
        <authorList>
            <person name="Lee I."/>
            <person name="Jang G.I."/>
            <person name="Hwang C.Y."/>
        </authorList>
    </citation>
    <scope>NUCLEOTIDE SEQUENCE [LARGE SCALE GENOMIC DNA]</scope>
    <source>
        <strain evidence="4 5">PAMC 28131</strain>
    </source>
</reference>
<dbReference type="SUPFAM" id="SSF52833">
    <property type="entry name" value="Thioredoxin-like"/>
    <property type="match status" value="1"/>
</dbReference>
<dbReference type="PANTHER" id="PTHR42943:SF2">
    <property type="entry name" value="GLUTATHIONE S-TRANSFERASE KAPPA 1"/>
    <property type="match status" value="1"/>
</dbReference>
<comment type="catalytic activity">
    <reaction evidence="1">
        <text>2-hydroxychromene-2-carboxylate = (3E)-4-(2-hydroxyphenyl)-2-oxobut-3-enoate</text>
        <dbReference type="Rhea" id="RHEA:27401"/>
        <dbReference type="ChEBI" id="CHEBI:59350"/>
        <dbReference type="ChEBI" id="CHEBI:59353"/>
        <dbReference type="EC" id="5.99.1.4"/>
    </reaction>
</comment>
<evidence type="ECO:0000313" key="5">
    <source>
        <dbReference type="Proteomes" id="UP000319897"/>
    </source>
</evidence>
<dbReference type="GO" id="GO:0018845">
    <property type="term" value="F:2-hydroxychromene-2-carboxylate isomerase activity"/>
    <property type="evidence" value="ECO:0007669"/>
    <property type="project" value="UniProtKB-UniRule"/>
</dbReference>
<dbReference type="CDD" id="cd03022">
    <property type="entry name" value="DsbA_HCCA_Iso"/>
    <property type="match status" value="1"/>
</dbReference>
<sequence length="207" mass="22832">MVRSQPMDVTFWFDFGSPNAWFAHQLIPGIEARTGATFTYVPVLLGGIFKATGNQAPMLAFANVPAKIAYQGREMQRFIRRHGLQRFTMNPHFPVNTLALMRGAVAAESIGLLKPYVDAMLPYMWERPRKLDDPAILAETLAEAGLPAEQILVLSQDPAIKERLVANTQAAVDKGVFGIPSFLVGEELFFGKDSLADLEAELRELAA</sequence>
<gene>
    <name evidence="4" type="ORF">FJQ54_00920</name>
</gene>
<name>A0A501XVP8_9SPHN</name>
<dbReference type="GO" id="GO:0004602">
    <property type="term" value="F:glutathione peroxidase activity"/>
    <property type="evidence" value="ECO:0007669"/>
    <property type="project" value="TreeGrafter"/>
</dbReference>
<protein>
    <recommendedName>
        <fullName evidence="1">2-hydroxychromene-2-carboxylate isomerase</fullName>
        <ecNumber evidence="1">5.99.1.4</ecNumber>
    </recommendedName>
</protein>
<dbReference type="InterPro" id="IPR044087">
    <property type="entry name" value="NahD-like"/>
</dbReference>
<dbReference type="GO" id="GO:0006749">
    <property type="term" value="P:glutathione metabolic process"/>
    <property type="evidence" value="ECO:0007669"/>
    <property type="project" value="TreeGrafter"/>
</dbReference>
<dbReference type="EMBL" id="VFSU01000009">
    <property type="protein sequence ID" value="TPE64595.1"/>
    <property type="molecule type" value="Genomic_DNA"/>
</dbReference>
<dbReference type="Proteomes" id="UP000319897">
    <property type="component" value="Unassembled WGS sequence"/>
</dbReference>
<organism evidence="4 5">
    <name type="scientific">Sandaracinobacter neustonicus</name>
    <dbReference type="NCBI Taxonomy" id="1715348"/>
    <lineage>
        <taxon>Bacteria</taxon>
        <taxon>Pseudomonadati</taxon>
        <taxon>Pseudomonadota</taxon>
        <taxon>Alphaproteobacteria</taxon>
        <taxon>Sphingomonadales</taxon>
        <taxon>Sphingosinicellaceae</taxon>
        <taxon>Sandaracinobacter</taxon>
    </lineage>
</organism>
<dbReference type="PANTHER" id="PTHR42943">
    <property type="entry name" value="GLUTATHIONE S-TRANSFERASE KAPPA"/>
    <property type="match status" value="1"/>
</dbReference>
<dbReference type="EC" id="5.99.1.4" evidence="1"/>
<dbReference type="PIRSF" id="PIRSF006386">
    <property type="entry name" value="HCCAis_GSTk"/>
    <property type="match status" value="1"/>
</dbReference>
<keyword evidence="5" id="KW-1185">Reference proteome</keyword>
<dbReference type="Gene3D" id="3.40.30.10">
    <property type="entry name" value="Glutaredoxin"/>
    <property type="match status" value="1"/>
</dbReference>
<comment type="caution">
    <text evidence="4">The sequence shown here is derived from an EMBL/GenBank/DDBJ whole genome shotgun (WGS) entry which is preliminary data.</text>
</comment>
<dbReference type="GO" id="GO:0004364">
    <property type="term" value="F:glutathione transferase activity"/>
    <property type="evidence" value="ECO:0007669"/>
    <property type="project" value="TreeGrafter"/>
</dbReference>
<comment type="similarity">
    <text evidence="1">Belongs to the GST superfamily. NadH family.</text>
</comment>
<evidence type="ECO:0000256" key="2">
    <source>
        <dbReference type="PIRSR" id="PIRSR006386-1"/>
    </source>
</evidence>
<evidence type="ECO:0000259" key="3">
    <source>
        <dbReference type="Pfam" id="PF01323"/>
    </source>
</evidence>
<dbReference type="InterPro" id="IPR036249">
    <property type="entry name" value="Thioredoxin-like_sf"/>
</dbReference>
<dbReference type="InterPro" id="IPR051924">
    <property type="entry name" value="GST_Kappa/NadH"/>
</dbReference>
<keyword evidence="1 4" id="KW-0413">Isomerase</keyword>
<proteinExistence type="inferred from homology"/>
<dbReference type="GO" id="GO:1901170">
    <property type="term" value="P:naphthalene catabolic process"/>
    <property type="evidence" value="ECO:0007669"/>
    <property type="project" value="InterPro"/>
</dbReference>
<dbReference type="OrthoDB" id="5244108at2"/>
<evidence type="ECO:0000313" key="4">
    <source>
        <dbReference type="EMBL" id="TPE64595.1"/>
    </source>
</evidence>
<evidence type="ECO:0000256" key="1">
    <source>
        <dbReference type="PIRNR" id="PIRNR006386"/>
    </source>
</evidence>
<dbReference type="AlphaFoldDB" id="A0A501XVP8"/>
<dbReference type="InterPro" id="IPR014440">
    <property type="entry name" value="HCCAis_GSTk"/>
</dbReference>
<feature type="domain" description="DSBA-like thioredoxin" evidence="3">
    <location>
        <begin position="9"/>
        <end position="202"/>
    </location>
</feature>
<accession>A0A501XVP8</accession>
<dbReference type="InterPro" id="IPR001853">
    <property type="entry name" value="DSBA-like_thioredoxin_dom"/>
</dbReference>
<feature type="active site" description="Nucleophile" evidence="2">
    <location>
        <position position="17"/>
    </location>
</feature>
<dbReference type="Pfam" id="PF01323">
    <property type="entry name" value="DSBA"/>
    <property type="match status" value="1"/>
</dbReference>